<accession>A0A8D9BW29</accession>
<reference evidence="2" key="1">
    <citation type="submission" date="2021-05" db="EMBL/GenBank/DDBJ databases">
        <authorList>
            <person name="Alioto T."/>
            <person name="Alioto T."/>
            <person name="Gomez Garrido J."/>
        </authorList>
    </citation>
    <scope>NUCLEOTIDE SEQUENCE</scope>
</reference>
<dbReference type="AlphaFoldDB" id="A0A8D9BW29"/>
<dbReference type="EMBL" id="HBUF01668153">
    <property type="protein sequence ID" value="CAG6790082.1"/>
    <property type="molecule type" value="Transcribed_RNA"/>
</dbReference>
<keyword evidence="1" id="KW-1133">Transmembrane helix</keyword>
<proteinExistence type="predicted"/>
<dbReference type="EMBL" id="HBUF01335486">
    <property type="protein sequence ID" value="CAG6697952.1"/>
    <property type="molecule type" value="Transcribed_RNA"/>
</dbReference>
<evidence type="ECO:0000256" key="1">
    <source>
        <dbReference type="SAM" id="Phobius"/>
    </source>
</evidence>
<protein>
    <submittedName>
        <fullName evidence="2">Uncharacterized protein</fullName>
    </submittedName>
</protein>
<keyword evidence="1" id="KW-0812">Transmembrane</keyword>
<organism evidence="2">
    <name type="scientific">Cacopsylla melanoneura</name>
    <dbReference type="NCBI Taxonomy" id="428564"/>
    <lineage>
        <taxon>Eukaryota</taxon>
        <taxon>Metazoa</taxon>
        <taxon>Ecdysozoa</taxon>
        <taxon>Arthropoda</taxon>
        <taxon>Hexapoda</taxon>
        <taxon>Insecta</taxon>
        <taxon>Pterygota</taxon>
        <taxon>Neoptera</taxon>
        <taxon>Paraneoptera</taxon>
        <taxon>Hemiptera</taxon>
        <taxon>Sternorrhyncha</taxon>
        <taxon>Psylloidea</taxon>
        <taxon>Psyllidae</taxon>
        <taxon>Psyllinae</taxon>
        <taxon>Cacopsylla</taxon>
    </lineage>
</organism>
<feature type="transmembrane region" description="Helical" evidence="1">
    <location>
        <begin position="33"/>
        <end position="53"/>
    </location>
</feature>
<name>A0A8D9BW29_9HEMI</name>
<keyword evidence="1" id="KW-0472">Membrane</keyword>
<evidence type="ECO:0000313" key="2">
    <source>
        <dbReference type="EMBL" id="CAG6790082.1"/>
    </source>
</evidence>
<feature type="transmembrane region" description="Helical" evidence="1">
    <location>
        <begin position="65"/>
        <end position="84"/>
    </location>
</feature>
<sequence length="150" mass="16999">MISIFLFHVVRPIRTGFLSFDFPILLIKSTSNGYISISILSLISFSTFSSKLLKFSFLSCSIPKITTFLFLFSFSRILIFSEFASTFCSTSATLLTTDFNFLSMFTFIFSNSFFIISFVSAVDLSYFDSSLVRHSMTFSRVISCVPIITK</sequence>
<feature type="transmembrane region" description="Helical" evidence="1">
    <location>
        <begin position="104"/>
        <end position="127"/>
    </location>
</feature>